<dbReference type="EMBL" id="VHSG01000027">
    <property type="protein sequence ID" value="TQV69623.1"/>
    <property type="molecule type" value="Genomic_DNA"/>
</dbReference>
<sequence>MKQSQRQFPPDSVGLVQPQTLHCDQPLLLANGRQLDGYDLVFETYGQLNRDKTNAVLICHALSGNHHAAGFHTAEDQKPGWWDNYIGPGKPIDTDHFFVVSPNNIGGCHGSTGPRSINPQTGKPWGADFPNLRVRDWVETQVFLADHLGIEQWAAVIGGSLGGMQAMRWALEYPGRLRHCVAIASAMKLTAQNIAFNETARQAILSDPHFFDGDYAARDSYPKKGLSVARMIGHITYLSDDGMGQKFGRELRSGSFERGTDEPVEFEVESYLRHQGDAFSQRFDANTYLLMTKALDYFDLAREYDNDPIAAFRHARCRFLVIAFTTDWRFSPLRSREIVDALIGANRAVSYAEIDSHFGHDAFLIPNRRYSDVFRRYMLNICRESP</sequence>
<dbReference type="PANTHER" id="PTHR32268">
    <property type="entry name" value="HOMOSERINE O-ACETYLTRANSFERASE"/>
    <property type="match status" value="1"/>
</dbReference>
<gene>
    <name evidence="7" type="primary">metXS</name>
    <name evidence="10" type="ORF">FKG94_22780</name>
</gene>
<dbReference type="InterPro" id="IPR029058">
    <property type="entry name" value="AB_hydrolase_fold"/>
</dbReference>
<feature type="site" description="Important for acyl-CoA specificity" evidence="7">
    <location>
        <position position="329"/>
    </location>
</feature>
<feature type="active site" description="Nucleophile" evidence="7 8">
    <location>
        <position position="160"/>
    </location>
</feature>
<dbReference type="GO" id="GO:0009086">
    <property type="term" value="P:methionine biosynthetic process"/>
    <property type="evidence" value="ECO:0007669"/>
    <property type="project" value="UniProtKB-UniRule"/>
</dbReference>
<dbReference type="NCBIfam" id="NF001209">
    <property type="entry name" value="PRK00175.1"/>
    <property type="match status" value="1"/>
</dbReference>
<dbReference type="HAMAP" id="MF_00296">
    <property type="entry name" value="MetX_acyltransf"/>
    <property type="match status" value="1"/>
</dbReference>
<protein>
    <recommendedName>
        <fullName evidence="7">Homoserine O-succinyltransferase</fullName>
        <shortName evidence="7">HST</shortName>
        <ecNumber evidence="7">2.3.1.46</ecNumber>
    </recommendedName>
    <alternativeName>
        <fullName evidence="7">Homoserine transsuccinylase</fullName>
        <shortName evidence="7">HTS</shortName>
    </alternativeName>
</protein>
<dbReference type="NCBIfam" id="TIGR01392">
    <property type="entry name" value="homoserO_Ac_trn"/>
    <property type="match status" value="1"/>
</dbReference>
<dbReference type="Proteomes" id="UP000319732">
    <property type="component" value="Unassembled WGS sequence"/>
</dbReference>
<comment type="function">
    <text evidence="7">Transfers a succinyl group from succinyl-CoA to L-homoserine, forming succinyl-L-homoserine.</text>
</comment>
<dbReference type="Gene3D" id="1.10.1740.110">
    <property type="match status" value="1"/>
</dbReference>
<comment type="similarity">
    <text evidence="7">Belongs to the AB hydrolase superfamily. MetX family.</text>
</comment>
<keyword evidence="4 7" id="KW-0808">Transferase</keyword>
<dbReference type="GO" id="GO:0009092">
    <property type="term" value="P:homoserine metabolic process"/>
    <property type="evidence" value="ECO:0007669"/>
    <property type="project" value="TreeGrafter"/>
</dbReference>
<evidence type="ECO:0000259" key="9">
    <source>
        <dbReference type="Pfam" id="PF00561"/>
    </source>
</evidence>
<comment type="subunit">
    <text evidence="1 7">Homodimer.</text>
</comment>
<evidence type="ECO:0000256" key="8">
    <source>
        <dbReference type="PIRSR" id="PIRSR000443-1"/>
    </source>
</evidence>
<comment type="subcellular location">
    <subcellularLocation>
        <location evidence="7">Cytoplasm</location>
    </subcellularLocation>
</comment>
<dbReference type="EC" id="2.3.1.46" evidence="7"/>
<evidence type="ECO:0000256" key="1">
    <source>
        <dbReference type="ARBA" id="ARBA00011738"/>
    </source>
</evidence>
<dbReference type="GO" id="GO:0004414">
    <property type="term" value="F:homoserine O-acetyltransferase activity"/>
    <property type="evidence" value="ECO:0007669"/>
    <property type="project" value="TreeGrafter"/>
</dbReference>
<dbReference type="PANTHER" id="PTHR32268:SF11">
    <property type="entry name" value="HOMOSERINE O-ACETYLTRANSFERASE"/>
    <property type="match status" value="1"/>
</dbReference>
<keyword evidence="2 7" id="KW-0963">Cytoplasm</keyword>
<feature type="binding site" evidence="7">
    <location>
        <position position="361"/>
    </location>
    <ligand>
        <name>substrate</name>
    </ligand>
</feature>
<comment type="caution">
    <text evidence="7">Lacks conserved residue(s) required for the propagation of feature annotation.</text>
</comment>
<comment type="pathway">
    <text evidence="7">Amino-acid biosynthesis; L-methionine biosynthesis via de novo pathway; O-succinyl-L-homoserine from L-homoserine: step 1/1.</text>
</comment>
<keyword evidence="11" id="KW-1185">Reference proteome</keyword>
<keyword evidence="3 7" id="KW-0028">Amino-acid biosynthesis</keyword>
<dbReference type="RefSeq" id="WP_142929261.1">
    <property type="nucleotide sequence ID" value="NZ_ML660105.1"/>
</dbReference>
<evidence type="ECO:0000313" key="11">
    <source>
        <dbReference type="Proteomes" id="UP000319732"/>
    </source>
</evidence>
<feature type="binding site" evidence="7">
    <location>
        <position position="230"/>
    </location>
    <ligand>
        <name>substrate</name>
    </ligand>
</feature>
<evidence type="ECO:0000256" key="5">
    <source>
        <dbReference type="ARBA" id="ARBA00023167"/>
    </source>
</evidence>
<dbReference type="SUPFAM" id="SSF53474">
    <property type="entry name" value="alpha/beta-Hydrolases"/>
    <property type="match status" value="1"/>
</dbReference>
<proteinExistence type="inferred from homology"/>
<feature type="domain" description="AB hydrolase-1" evidence="9">
    <location>
        <begin position="54"/>
        <end position="364"/>
    </location>
</feature>
<comment type="catalytic activity">
    <reaction evidence="7">
        <text>L-homoserine + succinyl-CoA = O-succinyl-L-homoserine + CoA</text>
        <dbReference type="Rhea" id="RHEA:22008"/>
        <dbReference type="ChEBI" id="CHEBI:57287"/>
        <dbReference type="ChEBI" id="CHEBI:57292"/>
        <dbReference type="ChEBI" id="CHEBI:57476"/>
        <dbReference type="ChEBI" id="CHEBI:57661"/>
        <dbReference type="EC" id="2.3.1.46"/>
    </reaction>
</comment>
<name>A0A545SXD3_9GAMM</name>
<evidence type="ECO:0000313" key="10">
    <source>
        <dbReference type="EMBL" id="TQV69623.1"/>
    </source>
</evidence>
<reference evidence="10 11" key="1">
    <citation type="submission" date="2019-06" db="EMBL/GenBank/DDBJ databases">
        <title>Whole genome sequence for Cellvibrionaceae sp. R142.</title>
        <authorList>
            <person name="Wang G."/>
        </authorList>
    </citation>
    <scope>NUCLEOTIDE SEQUENCE [LARGE SCALE GENOMIC DNA]</scope>
    <source>
        <strain evidence="10 11">R142</strain>
    </source>
</reference>
<evidence type="ECO:0000256" key="3">
    <source>
        <dbReference type="ARBA" id="ARBA00022605"/>
    </source>
</evidence>
<dbReference type="PIRSF" id="PIRSF000443">
    <property type="entry name" value="Homoser_Ac_trans"/>
    <property type="match status" value="1"/>
</dbReference>
<comment type="caution">
    <text evidence="10">The sequence shown here is derived from an EMBL/GenBank/DDBJ whole genome shotgun (WGS) entry which is preliminary data.</text>
</comment>
<dbReference type="UniPathway" id="UPA00051">
    <property type="reaction ID" value="UER00075"/>
</dbReference>
<dbReference type="AlphaFoldDB" id="A0A545SXD3"/>
<organism evidence="10 11">
    <name type="scientific">Exilibacterium tricleocarpae</name>
    <dbReference type="NCBI Taxonomy" id="2591008"/>
    <lineage>
        <taxon>Bacteria</taxon>
        <taxon>Pseudomonadati</taxon>
        <taxon>Pseudomonadota</taxon>
        <taxon>Gammaproteobacteria</taxon>
        <taxon>Cellvibrionales</taxon>
        <taxon>Cellvibrionaceae</taxon>
        <taxon>Exilibacterium</taxon>
    </lineage>
</organism>
<evidence type="ECO:0000256" key="2">
    <source>
        <dbReference type="ARBA" id="ARBA00022490"/>
    </source>
</evidence>
<accession>A0A545SXD3</accession>
<dbReference type="InterPro" id="IPR008220">
    <property type="entry name" value="HAT_MetX-like"/>
</dbReference>
<evidence type="ECO:0000256" key="7">
    <source>
        <dbReference type="HAMAP-Rule" id="MF_00296"/>
    </source>
</evidence>
<dbReference type="GO" id="GO:0008899">
    <property type="term" value="F:homoserine O-succinyltransferase activity"/>
    <property type="evidence" value="ECO:0007669"/>
    <property type="project" value="UniProtKB-UniRule"/>
</dbReference>
<dbReference type="OrthoDB" id="9800754at2"/>
<dbReference type="Gene3D" id="3.40.50.1820">
    <property type="entry name" value="alpha/beta hydrolase"/>
    <property type="match status" value="1"/>
</dbReference>
<keyword evidence="6 7" id="KW-0012">Acyltransferase</keyword>
<dbReference type="Pfam" id="PF00561">
    <property type="entry name" value="Abhydrolase_1"/>
    <property type="match status" value="1"/>
</dbReference>
<evidence type="ECO:0000256" key="4">
    <source>
        <dbReference type="ARBA" id="ARBA00022679"/>
    </source>
</evidence>
<dbReference type="GO" id="GO:0005737">
    <property type="term" value="C:cytoplasm"/>
    <property type="evidence" value="ECO:0007669"/>
    <property type="project" value="UniProtKB-SubCell"/>
</dbReference>
<feature type="active site" evidence="7 8">
    <location>
        <position position="327"/>
    </location>
</feature>
<evidence type="ECO:0000256" key="6">
    <source>
        <dbReference type="ARBA" id="ARBA00023315"/>
    </source>
</evidence>
<dbReference type="InterPro" id="IPR000073">
    <property type="entry name" value="AB_hydrolase_1"/>
</dbReference>
<feature type="active site" evidence="7 8">
    <location>
        <position position="360"/>
    </location>
</feature>
<keyword evidence="5 7" id="KW-0486">Methionine biosynthesis</keyword>
<dbReference type="FunFam" id="1.10.1740.110:FF:000001">
    <property type="entry name" value="Homoserine O-acetyltransferase"/>
    <property type="match status" value="1"/>
</dbReference>